<keyword evidence="3" id="KW-0560">Oxidoreductase</keyword>
<dbReference type="Proteomes" id="UP000185093">
    <property type="component" value="Unassembled WGS sequence"/>
</dbReference>
<feature type="domain" description="4Fe-4S ferredoxin-type" evidence="7">
    <location>
        <begin position="182"/>
        <end position="211"/>
    </location>
</feature>
<keyword evidence="5" id="KW-0411">Iron-sulfur</keyword>
<dbReference type="InterPro" id="IPR019574">
    <property type="entry name" value="NADH_UbQ_OxRdtase_Gsu_4Fe4S-bd"/>
</dbReference>
<dbReference type="Gene3D" id="3.40.50.740">
    <property type="match status" value="2"/>
</dbReference>
<dbReference type="Pfam" id="PF12838">
    <property type="entry name" value="Fer4_7"/>
    <property type="match status" value="1"/>
</dbReference>
<dbReference type="SUPFAM" id="SSF54292">
    <property type="entry name" value="2Fe-2S ferredoxin-like"/>
    <property type="match status" value="1"/>
</dbReference>
<dbReference type="Gene3D" id="3.30.70.20">
    <property type="match status" value="1"/>
</dbReference>
<evidence type="ECO:0000259" key="6">
    <source>
        <dbReference type="PROSITE" id="PS51085"/>
    </source>
</evidence>
<dbReference type="SMART" id="SM00929">
    <property type="entry name" value="NADH-G_4Fe-4S_3"/>
    <property type="match status" value="1"/>
</dbReference>
<evidence type="ECO:0000259" key="7">
    <source>
        <dbReference type="PROSITE" id="PS51379"/>
    </source>
</evidence>
<dbReference type="PROSITE" id="PS51839">
    <property type="entry name" value="4FE4S_HC3"/>
    <property type="match status" value="1"/>
</dbReference>
<accession>A0ABY1JD62</accession>
<dbReference type="InterPro" id="IPR006656">
    <property type="entry name" value="Mopterin_OxRdtase"/>
</dbReference>
<evidence type="ECO:0000313" key="10">
    <source>
        <dbReference type="EMBL" id="SIN67710.1"/>
    </source>
</evidence>
<comment type="caution">
    <text evidence="10">The sequence shown here is derived from an EMBL/GenBank/DDBJ whole genome shotgun (WGS) entry which is preliminary data.</text>
</comment>
<dbReference type="InterPro" id="IPR001041">
    <property type="entry name" value="2Fe-2S_ferredoxin-type"/>
</dbReference>
<feature type="domain" description="2Fe-2S ferredoxin-type" evidence="6">
    <location>
        <begin position="2"/>
        <end position="80"/>
    </location>
</feature>
<keyword evidence="1" id="KW-0004">4Fe-4S</keyword>
<dbReference type="Pfam" id="PF10588">
    <property type="entry name" value="NADH-G_4Fe-4S_3"/>
    <property type="match status" value="1"/>
</dbReference>
<evidence type="ECO:0000256" key="3">
    <source>
        <dbReference type="ARBA" id="ARBA00023002"/>
    </source>
</evidence>
<dbReference type="PROSITE" id="PS51085">
    <property type="entry name" value="2FE2S_FER_2"/>
    <property type="match status" value="1"/>
</dbReference>
<dbReference type="SUPFAM" id="SSF53706">
    <property type="entry name" value="Formate dehydrogenase/DMSO reductase, domains 1-3"/>
    <property type="match status" value="1"/>
</dbReference>
<organism evidence="10 11">
    <name type="scientific">Acetomicrobium flavidum</name>
    <dbReference type="NCBI Taxonomy" id="49896"/>
    <lineage>
        <taxon>Bacteria</taxon>
        <taxon>Thermotogati</taxon>
        <taxon>Synergistota</taxon>
        <taxon>Synergistia</taxon>
        <taxon>Synergistales</taxon>
        <taxon>Acetomicrobiaceae</taxon>
        <taxon>Acetomicrobium</taxon>
    </lineage>
</organism>
<evidence type="ECO:0000259" key="9">
    <source>
        <dbReference type="PROSITE" id="PS51839"/>
    </source>
</evidence>
<dbReference type="Pfam" id="PF00384">
    <property type="entry name" value="Molybdopterin"/>
    <property type="match status" value="2"/>
</dbReference>
<dbReference type="Gene3D" id="3.10.20.740">
    <property type="match status" value="1"/>
</dbReference>
<feature type="domain" description="4Fe-4S His(Cys)3-ligated-type" evidence="9">
    <location>
        <begin position="80"/>
        <end position="119"/>
    </location>
</feature>
<dbReference type="PROSITE" id="PS51669">
    <property type="entry name" value="4FE4S_MOW_BIS_MGD"/>
    <property type="match status" value="1"/>
</dbReference>
<keyword evidence="11" id="KW-1185">Reference proteome</keyword>
<dbReference type="Pfam" id="PF13510">
    <property type="entry name" value="Fer2_4"/>
    <property type="match status" value="1"/>
</dbReference>
<dbReference type="EMBL" id="FSQZ01000001">
    <property type="protein sequence ID" value="SIN67710.1"/>
    <property type="molecule type" value="Genomic_DNA"/>
</dbReference>
<dbReference type="Pfam" id="PF04879">
    <property type="entry name" value="Molybdop_Fe4S4"/>
    <property type="match status" value="1"/>
</dbReference>
<gene>
    <name evidence="10" type="ORF">SAMN05444368_1090</name>
</gene>
<evidence type="ECO:0000256" key="2">
    <source>
        <dbReference type="ARBA" id="ARBA00022723"/>
    </source>
</evidence>
<dbReference type="Gene3D" id="2.20.25.90">
    <property type="entry name" value="ADC-like domains"/>
    <property type="match status" value="1"/>
</dbReference>
<name>A0ABY1JD62_9BACT</name>
<sequence length="566" mass="62075">MSTVTLEINGRKVQGNLGDTILDVCNKNGIRIPTLCHFEGLTDVGICRMCLVEVREARGLLPACVTKATNGMVVTTENERINALRRSNLEMLFSERNHFCMFCEKSGDCELQKLAYEYGLDHVRYGFFWPSLSMDMSRKYFLYDQNRCILCRRCVRACEEVAGHTVLTVRDRGPKSMICPDDDLPFNESTCVSCGTCLQVCPTGALSDRKGTYVGRQADMTRTGSTCTFCSIGCEIEILSRDGEPLRVEGVFGKGPTEGVLCSSGRFEPLFEGKARRKGALICKEGNVKPAGLTEALAYVADKIRDLGMDSFAGLISSRATNETAFQFKKLFGNNAFLIDPPGTPLGNAHITDIDDADCIAVVGTNLDEEFKAVSSFVKRAANRGAKLVVVGSSGRRVDLRASCHLQEDDACSLGKILEGASKPIVIYGPHTGSSMMEFLWKLRPGVRQLGLASGSNGRGIEKLGIKPWEGDKKYEGVYVLLADLAMPVTISKLLPNVDFIAIQSCYEDEGAVSADVFLPSRTWYERTGTYVNTEDRVGQLEQIPQEAPNVPSDEEIITCLNNLLN</sequence>
<dbReference type="CDD" id="cd00207">
    <property type="entry name" value="fer2"/>
    <property type="match status" value="1"/>
</dbReference>
<evidence type="ECO:0000256" key="4">
    <source>
        <dbReference type="ARBA" id="ARBA00023004"/>
    </source>
</evidence>
<evidence type="ECO:0000259" key="8">
    <source>
        <dbReference type="PROSITE" id="PS51669"/>
    </source>
</evidence>
<reference evidence="10 11" key="1">
    <citation type="submission" date="2016-11" db="EMBL/GenBank/DDBJ databases">
        <authorList>
            <person name="Varghese N."/>
            <person name="Submissions S."/>
        </authorList>
    </citation>
    <scope>NUCLEOTIDE SEQUENCE [LARGE SCALE GENOMIC DNA]</scope>
    <source>
        <strain evidence="10 11">DSM 20664</strain>
    </source>
</reference>
<dbReference type="PANTHER" id="PTHR43105:SF14">
    <property type="entry name" value="FORMATE DEHYDROGENASE H"/>
    <property type="match status" value="1"/>
</dbReference>
<dbReference type="CDD" id="cd00368">
    <property type="entry name" value="Molybdopterin-Binding"/>
    <property type="match status" value="1"/>
</dbReference>
<dbReference type="PROSITE" id="PS00198">
    <property type="entry name" value="4FE4S_FER_1"/>
    <property type="match status" value="1"/>
</dbReference>
<dbReference type="SUPFAM" id="SSF54862">
    <property type="entry name" value="4Fe-4S ferredoxins"/>
    <property type="match status" value="1"/>
</dbReference>
<proteinExistence type="predicted"/>
<dbReference type="Gene3D" id="3.40.228.10">
    <property type="entry name" value="Dimethylsulfoxide Reductase, domain 2"/>
    <property type="match status" value="1"/>
</dbReference>
<keyword evidence="4" id="KW-0408">Iron</keyword>
<evidence type="ECO:0000256" key="5">
    <source>
        <dbReference type="ARBA" id="ARBA00023014"/>
    </source>
</evidence>
<dbReference type="RefSeq" id="WP_074199530.1">
    <property type="nucleotide sequence ID" value="NZ_FSQZ01000001.1"/>
</dbReference>
<dbReference type="InterPro" id="IPR017896">
    <property type="entry name" value="4Fe4S_Fe-S-bd"/>
</dbReference>
<feature type="domain" description="4Fe-4S Mo/W bis-MGD-type" evidence="8">
    <location>
        <begin position="220"/>
        <end position="276"/>
    </location>
</feature>
<evidence type="ECO:0000313" key="11">
    <source>
        <dbReference type="Proteomes" id="UP000185093"/>
    </source>
</evidence>
<feature type="domain" description="4Fe-4S ferredoxin-type" evidence="7">
    <location>
        <begin position="139"/>
        <end position="168"/>
    </location>
</feature>
<dbReference type="InterPro" id="IPR036010">
    <property type="entry name" value="2Fe-2S_ferredoxin-like_sf"/>
</dbReference>
<protein>
    <submittedName>
        <fullName evidence="10">Formate dehydrogenase major subunit</fullName>
    </submittedName>
</protein>
<dbReference type="PANTHER" id="PTHR43105">
    <property type="entry name" value="RESPIRATORY NITRATE REDUCTASE"/>
    <property type="match status" value="1"/>
</dbReference>
<dbReference type="PROSITE" id="PS51379">
    <property type="entry name" value="4FE4S_FER_2"/>
    <property type="match status" value="2"/>
</dbReference>
<dbReference type="SMART" id="SM00926">
    <property type="entry name" value="Molybdop_Fe4S4"/>
    <property type="match status" value="1"/>
</dbReference>
<evidence type="ECO:0000256" key="1">
    <source>
        <dbReference type="ARBA" id="ARBA00022485"/>
    </source>
</evidence>
<dbReference type="InterPro" id="IPR006963">
    <property type="entry name" value="Mopterin_OxRdtase_4Fe-4S_dom"/>
</dbReference>
<dbReference type="InterPro" id="IPR050123">
    <property type="entry name" value="Prok_molybdopt-oxidoreductase"/>
</dbReference>
<keyword evidence="2" id="KW-0479">Metal-binding</keyword>
<dbReference type="InterPro" id="IPR017900">
    <property type="entry name" value="4Fe4S_Fe_S_CS"/>
</dbReference>